<evidence type="ECO:0000313" key="2">
    <source>
        <dbReference type="Proteomes" id="UP001173578"/>
    </source>
</evidence>
<dbReference type="AlphaFoldDB" id="A0AAW7DFJ2"/>
<organism evidence="1 2">
    <name type="scientific">Empedobacter falsenii</name>
    <dbReference type="NCBI Taxonomy" id="343874"/>
    <lineage>
        <taxon>Bacteria</taxon>
        <taxon>Pseudomonadati</taxon>
        <taxon>Bacteroidota</taxon>
        <taxon>Flavobacteriia</taxon>
        <taxon>Flavobacteriales</taxon>
        <taxon>Weeksellaceae</taxon>
        <taxon>Empedobacter</taxon>
    </lineage>
</organism>
<dbReference type="Proteomes" id="UP001173578">
    <property type="component" value="Unassembled WGS sequence"/>
</dbReference>
<evidence type="ECO:0000313" key="1">
    <source>
        <dbReference type="EMBL" id="MDM1550630.1"/>
    </source>
</evidence>
<name>A0AAW7DFJ2_9FLAO</name>
<proteinExistence type="predicted"/>
<dbReference type="RefSeq" id="WP_280061153.1">
    <property type="nucleotide sequence ID" value="NZ_JACALR010000002.1"/>
</dbReference>
<gene>
    <name evidence="1" type="ORF">HX095_05330</name>
</gene>
<accession>A0AAW7DFJ2</accession>
<sequence length="80" mass="9744">MKRTITKVEIASIIVQLTQWLELESPFHYMYIVIHNELNNYKAQLALMEEQNENEWDNQVPTEYYKQLEWTDDTARMIFC</sequence>
<reference evidence="1" key="2">
    <citation type="journal article" date="2022" name="Sci. Total Environ.">
        <title>Prevalence, transmission, and molecular epidemiology of tet(X)-positive bacteria among humans, animals, and environmental niches in China: An epidemiological, and genomic-based study.</title>
        <authorList>
            <person name="Dong N."/>
            <person name="Zeng Y."/>
            <person name="Cai C."/>
            <person name="Sun C."/>
            <person name="Lu J."/>
            <person name="Liu C."/>
            <person name="Zhou H."/>
            <person name="Sun Q."/>
            <person name="Shu L."/>
            <person name="Wang H."/>
            <person name="Wang Y."/>
            <person name="Wang S."/>
            <person name="Wu C."/>
            <person name="Chan E.W."/>
            <person name="Chen G."/>
            <person name="Shen Z."/>
            <person name="Chen S."/>
            <person name="Zhang R."/>
        </authorList>
    </citation>
    <scope>NUCLEOTIDE SEQUENCE</scope>
    <source>
        <strain evidence="1">210</strain>
    </source>
</reference>
<protein>
    <submittedName>
        <fullName evidence="1">Uncharacterized protein</fullName>
    </submittedName>
</protein>
<comment type="caution">
    <text evidence="1">The sequence shown here is derived from an EMBL/GenBank/DDBJ whole genome shotgun (WGS) entry which is preliminary data.</text>
</comment>
<reference evidence="1" key="1">
    <citation type="submission" date="2020-06" db="EMBL/GenBank/DDBJ databases">
        <authorList>
            <person name="Dong N."/>
        </authorList>
    </citation>
    <scope>NUCLEOTIDE SEQUENCE</scope>
    <source>
        <strain evidence="1">210</strain>
    </source>
</reference>
<dbReference type="EMBL" id="JACALR010000002">
    <property type="protein sequence ID" value="MDM1550630.1"/>
    <property type="molecule type" value="Genomic_DNA"/>
</dbReference>